<accession>A0A8F9TU65</accession>
<dbReference type="UniPathway" id="UPA00219"/>
<evidence type="ECO:0000313" key="11">
    <source>
        <dbReference type="EMBL" id="QYM77642.1"/>
    </source>
</evidence>
<dbReference type="EMBL" id="CP080507">
    <property type="protein sequence ID" value="QYM77642.1"/>
    <property type="molecule type" value="Genomic_DNA"/>
</dbReference>
<organism evidence="11 12">
    <name type="scientific">Horticoccus luteus</name>
    <dbReference type="NCBI Taxonomy" id="2862869"/>
    <lineage>
        <taxon>Bacteria</taxon>
        <taxon>Pseudomonadati</taxon>
        <taxon>Verrucomicrobiota</taxon>
        <taxon>Opitutia</taxon>
        <taxon>Opitutales</taxon>
        <taxon>Opitutaceae</taxon>
        <taxon>Horticoccus</taxon>
    </lineage>
</organism>
<keyword evidence="6 9" id="KW-0133">Cell shape</keyword>
<feature type="domain" description="L,D-TPase catalytic" evidence="10">
    <location>
        <begin position="22"/>
        <end position="177"/>
    </location>
</feature>
<name>A0A8F9TU65_9BACT</name>
<evidence type="ECO:0000256" key="7">
    <source>
        <dbReference type="ARBA" id="ARBA00022984"/>
    </source>
</evidence>
<keyword evidence="8 9" id="KW-0961">Cell wall biogenesis/degradation</keyword>
<evidence type="ECO:0000256" key="8">
    <source>
        <dbReference type="ARBA" id="ARBA00023316"/>
    </source>
</evidence>
<evidence type="ECO:0000256" key="1">
    <source>
        <dbReference type="ARBA" id="ARBA00004752"/>
    </source>
</evidence>
<dbReference type="PANTHER" id="PTHR30582">
    <property type="entry name" value="L,D-TRANSPEPTIDASE"/>
    <property type="match status" value="1"/>
</dbReference>
<comment type="pathway">
    <text evidence="1 9">Cell wall biogenesis; peptidoglycan biosynthesis.</text>
</comment>
<dbReference type="AlphaFoldDB" id="A0A8F9TU65"/>
<reference evidence="11" key="1">
    <citation type="submission" date="2021-08" db="EMBL/GenBank/DDBJ databases">
        <title>Genome of a novel bacterium of the phylum Verrucomicrobia, Oleiharenicola sp. KSB-15.</title>
        <authorList>
            <person name="Chung J.-H."/>
            <person name="Ahn J.-H."/>
            <person name="Yoon Y."/>
            <person name="Kim D.-Y."/>
            <person name="An S.-H."/>
            <person name="Park I."/>
            <person name="Yeon J."/>
        </authorList>
    </citation>
    <scope>NUCLEOTIDE SEQUENCE</scope>
    <source>
        <strain evidence="11">KSB-15</strain>
    </source>
</reference>
<evidence type="ECO:0000256" key="6">
    <source>
        <dbReference type="ARBA" id="ARBA00022960"/>
    </source>
</evidence>
<dbReference type="Gene3D" id="2.40.440.10">
    <property type="entry name" value="L,D-transpeptidase catalytic domain-like"/>
    <property type="match status" value="1"/>
</dbReference>
<dbReference type="PANTHER" id="PTHR30582:SF24">
    <property type="entry name" value="L,D-TRANSPEPTIDASE ERFK_SRFK-RELATED"/>
    <property type="match status" value="1"/>
</dbReference>
<dbReference type="InterPro" id="IPR050979">
    <property type="entry name" value="LD-transpeptidase"/>
</dbReference>
<keyword evidence="3" id="KW-0328">Glycosyltransferase</keyword>
<evidence type="ECO:0000256" key="9">
    <source>
        <dbReference type="PROSITE-ProRule" id="PRU01373"/>
    </source>
</evidence>
<dbReference type="GO" id="GO:0071555">
    <property type="term" value="P:cell wall organization"/>
    <property type="evidence" value="ECO:0007669"/>
    <property type="project" value="UniProtKB-UniRule"/>
</dbReference>
<feature type="active site" description="Proton donor/acceptor" evidence="9">
    <location>
        <position position="137"/>
    </location>
</feature>
<dbReference type="GO" id="GO:0071972">
    <property type="term" value="F:peptidoglycan L,D-transpeptidase activity"/>
    <property type="evidence" value="ECO:0007669"/>
    <property type="project" value="TreeGrafter"/>
</dbReference>
<proteinExistence type="inferred from homology"/>
<dbReference type="GO" id="GO:0008360">
    <property type="term" value="P:regulation of cell shape"/>
    <property type="evidence" value="ECO:0007669"/>
    <property type="project" value="UniProtKB-UniRule"/>
</dbReference>
<protein>
    <submittedName>
        <fullName evidence="11">L,D-transpeptidase</fullName>
    </submittedName>
</protein>
<dbReference type="CDD" id="cd16913">
    <property type="entry name" value="YkuD_like"/>
    <property type="match status" value="1"/>
</dbReference>
<keyword evidence="7 9" id="KW-0573">Peptidoglycan synthesis</keyword>
<evidence type="ECO:0000256" key="2">
    <source>
        <dbReference type="ARBA" id="ARBA00005992"/>
    </source>
</evidence>
<dbReference type="GO" id="GO:0018104">
    <property type="term" value="P:peptidoglycan-protein cross-linking"/>
    <property type="evidence" value="ECO:0007669"/>
    <property type="project" value="TreeGrafter"/>
</dbReference>
<dbReference type="PROSITE" id="PS52029">
    <property type="entry name" value="LD_TPASE"/>
    <property type="match status" value="1"/>
</dbReference>
<comment type="similarity">
    <text evidence="2">Belongs to the YkuD family.</text>
</comment>
<evidence type="ECO:0000256" key="5">
    <source>
        <dbReference type="ARBA" id="ARBA00022801"/>
    </source>
</evidence>
<evidence type="ECO:0000259" key="10">
    <source>
        <dbReference type="PROSITE" id="PS52029"/>
    </source>
</evidence>
<dbReference type="KEGG" id="ole:K0B96_09920"/>
<keyword evidence="12" id="KW-1185">Reference proteome</keyword>
<dbReference type="GO" id="GO:0016757">
    <property type="term" value="F:glycosyltransferase activity"/>
    <property type="evidence" value="ECO:0007669"/>
    <property type="project" value="UniProtKB-KW"/>
</dbReference>
<dbReference type="Proteomes" id="UP000825051">
    <property type="component" value="Chromosome"/>
</dbReference>
<dbReference type="InterPro" id="IPR005490">
    <property type="entry name" value="LD_TPept_cat_dom"/>
</dbReference>
<keyword evidence="5" id="KW-0378">Hydrolase</keyword>
<dbReference type="RefSeq" id="WP_220160747.1">
    <property type="nucleotide sequence ID" value="NZ_CP080507.1"/>
</dbReference>
<sequence>MEFSLERVTKAHERLGIKPTDRFLLVRIGAATLQFFRGGELVKAHPVSTSKRPPSNLKGSLGTPRGLHEIAERIGAGQPPGMVFKSRVPTGRHFAELPDATADSNLITTRILWLRGLEPGINRGGKVDTYDRYVYIHGTNHEARIGEPLSAGCVLMRSLDLIELFDAVRVGDHVLIVD</sequence>
<dbReference type="GO" id="GO:0005576">
    <property type="term" value="C:extracellular region"/>
    <property type="evidence" value="ECO:0007669"/>
    <property type="project" value="TreeGrafter"/>
</dbReference>
<dbReference type="InterPro" id="IPR038063">
    <property type="entry name" value="Transpep_catalytic_dom"/>
</dbReference>
<dbReference type="Pfam" id="PF03734">
    <property type="entry name" value="YkuD"/>
    <property type="match status" value="1"/>
</dbReference>
<evidence type="ECO:0000256" key="3">
    <source>
        <dbReference type="ARBA" id="ARBA00022676"/>
    </source>
</evidence>
<dbReference type="SUPFAM" id="SSF141523">
    <property type="entry name" value="L,D-transpeptidase catalytic domain-like"/>
    <property type="match status" value="1"/>
</dbReference>
<gene>
    <name evidence="11" type="ORF">K0B96_09920</name>
</gene>
<keyword evidence="4" id="KW-0808">Transferase</keyword>
<feature type="active site" description="Nucleophile" evidence="9">
    <location>
        <position position="153"/>
    </location>
</feature>
<evidence type="ECO:0000256" key="4">
    <source>
        <dbReference type="ARBA" id="ARBA00022679"/>
    </source>
</evidence>
<evidence type="ECO:0000313" key="12">
    <source>
        <dbReference type="Proteomes" id="UP000825051"/>
    </source>
</evidence>